<dbReference type="AlphaFoldDB" id="A0A2N8ZKU1"/>
<dbReference type="PANTHER" id="PTHR38834:SF3">
    <property type="entry name" value="SOLUTE-BINDING PROTEIN FAMILY 3_N-TERMINAL DOMAIN-CONTAINING PROTEIN"/>
    <property type="match status" value="1"/>
</dbReference>
<sequence>MPLIPIVLTPIIAVLLTLVSLPVLALERLTYLTEEYPPYNFLDNGELKGISIDLLLAASTSVGSPIEKGQIRLQPWPRGYRSIQADKDTVLFAMARTPQREDKFKWAGPIGDTRIVVLAKKSARVKITKGQDLKKYSIGVISDDVGHQLVLKAGAGDENIERVTTAIALVKMLDFGRIDLWAYEENVAAWTMSKVGVDKDQFEVVYVLKNLSMYYAFNVNTDDKYISKLQRGLDLIKQKNNADTSEYQKIMQRYLSN</sequence>
<dbReference type="SMART" id="SM00062">
    <property type="entry name" value="PBPb"/>
    <property type="match status" value="1"/>
</dbReference>
<dbReference type="OrthoDB" id="8587856at2"/>
<reference evidence="2 3" key="1">
    <citation type="submission" date="2017-10" db="EMBL/GenBank/DDBJ databases">
        <authorList>
            <person name="Banno H."/>
            <person name="Chua N.-H."/>
        </authorList>
    </citation>
    <scope>NUCLEOTIDE SEQUENCE [LARGE SCALE GENOMIC DNA]</scope>
    <source>
        <strain evidence="2">Vibrio tapetis CECT4600</strain>
    </source>
</reference>
<protein>
    <submittedName>
        <fullName evidence="2">ABC-type amino acid transport signal transduction systems periplasmic component/domain</fullName>
    </submittedName>
</protein>
<evidence type="ECO:0000259" key="1">
    <source>
        <dbReference type="SMART" id="SM00062"/>
    </source>
</evidence>
<name>A0A2N8ZKU1_9VIBR</name>
<dbReference type="KEGG" id="vta:B0914"/>
<evidence type="ECO:0000313" key="2">
    <source>
        <dbReference type="EMBL" id="SON52525.1"/>
    </source>
</evidence>
<dbReference type="Gene3D" id="3.40.190.10">
    <property type="entry name" value="Periplasmic binding protein-like II"/>
    <property type="match status" value="2"/>
</dbReference>
<dbReference type="RefSeq" id="WP_102524750.1">
    <property type="nucleotide sequence ID" value="NZ_LT960612.1"/>
</dbReference>
<feature type="domain" description="Solute-binding protein family 3/N-terminal" evidence="1">
    <location>
        <begin position="28"/>
        <end position="257"/>
    </location>
</feature>
<keyword evidence="3" id="KW-1185">Reference proteome</keyword>
<dbReference type="Proteomes" id="UP000235828">
    <property type="component" value="Chromosome B"/>
</dbReference>
<dbReference type="Pfam" id="PF00497">
    <property type="entry name" value="SBP_bac_3"/>
    <property type="match status" value="1"/>
</dbReference>
<organism evidence="2 3">
    <name type="scientific">Vibrio tapetis subsp. tapetis</name>
    <dbReference type="NCBI Taxonomy" id="1671868"/>
    <lineage>
        <taxon>Bacteria</taxon>
        <taxon>Pseudomonadati</taxon>
        <taxon>Pseudomonadota</taxon>
        <taxon>Gammaproteobacteria</taxon>
        <taxon>Vibrionales</taxon>
        <taxon>Vibrionaceae</taxon>
        <taxon>Vibrio</taxon>
    </lineage>
</organism>
<evidence type="ECO:0000313" key="3">
    <source>
        <dbReference type="Proteomes" id="UP000235828"/>
    </source>
</evidence>
<proteinExistence type="predicted"/>
<accession>A0A2N8ZKU1</accession>
<dbReference type="EMBL" id="LT960612">
    <property type="protein sequence ID" value="SON52525.1"/>
    <property type="molecule type" value="Genomic_DNA"/>
</dbReference>
<dbReference type="InterPro" id="IPR001638">
    <property type="entry name" value="Solute-binding_3/MltF_N"/>
</dbReference>
<dbReference type="PANTHER" id="PTHR38834">
    <property type="entry name" value="PERIPLASMIC SUBSTRATE BINDING PROTEIN FAMILY 3"/>
    <property type="match status" value="1"/>
</dbReference>
<dbReference type="SUPFAM" id="SSF53850">
    <property type="entry name" value="Periplasmic binding protein-like II"/>
    <property type="match status" value="1"/>
</dbReference>
<gene>
    <name evidence="2" type="ORF">VTAP4600_B0914</name>
</gene>